<dbReference type="Pfam" id="PF06350">
    <property type="entry name" value="HSL_N"/>
    <property type="match status" value="1"/>
</dbReference>
<proteinExistence type="predicted"/>
<dbReference type="GO" id="GO:0043495">
    <property type="term" value="F:protein-membrane adaptor activity"/>
    <property type="evidence" value="ECO:0007669"/>
    <property type="project" value="TreeGrafter"/>
</dbReference>
<keyword evidence="2" id="KW-0812">Transmembrane</keyword>
<dbReference type="Pfam" id="PF07738">
    <property type="entry name" value="Sad1_UNC"/>
    <property type="match status" value="1"/>
</dbReference>
<organism evidence="7 8">
    <name type="scientific">Knipowitschia caucasica</name>
    <name type="common">Caucasian dwarf goby</name>
    <name type="synonym">Pomatoschistus caucasicus</name>
    <dbReference type="NCBI Taxonomy" id="637954"/>
    <lineage>
        <taxon>Eukaryota</taxon>
        <taxon>Metazoa</taxon>
        <taxon>Chordata</taxon>
        <taxon>Craniata</taxon>
        <taxon>Vertebrata</taxon>
        <taxon>Euteleostomi</taxon>
        <taxon>Actinopterygii</taxon>
        <taxon>Neopterygii</taxon>
        <taxon>Teleostei</taxon>
        <taxon>Neoteleostei</taxon>
        <taxon>Acanthomorphata</taxon>
        <taxon>Gobiaria</taxon>
        <taxon>Gobiiformes</taxon>
        <taxon>Gobioidei</taxon>
        <taxon>Gobiidae</taxon>
        <taxon>Gobiinae</taxon>
        <taxon>Knipowitschia</taxon>
    </lineage>
</organism>
<dbReference type="GO" id="GO:0016042">
    <property type="term" value="P:lipid catabolic process"/>
    <property type="evidence" value="ECO:0007669"/>
    <property type="project" value="InterPro"/>
</dbReference>
<feature type="domain" description="SUN" evidence="6">
    <location>
        <begin position="142"/>
        <end position="327"/>
    </location>
</feature>
<evidence type="ECO:0000256" key="1">
    <source>
        <dbReference type="ARBA" id="ARBA00004540"/>
    </source>
</evidence>
<evidence type="ECO:0000313" key="8">
    <source>
        <dbReference type="Proteomes" id="UP001497482"/>
    </source>
</evidence>
<dbReference type="PANTHER" id="PTHR12911:SF8">
    <property type="entry name" value="KLAROID PROTEIN-RELATED"/>
    <property type="match status" value="1"/>
</dbReference>
<evidence type="ECO:0000313" key="7">
    <source>
        <dbReference type="EMBL" id="CAL1615294.1"/>
    </source>
</evidence>
<dbReference type="Proteomes" id="UP001497482">
    <property type="component" value="Chromosome 9"/>
</dbReference>
<evidence type="ECO:0000256" key="3">
    <source>
        <dbReference type="ARBA" id="ARBA00022989"/>
    </source>
</evidence>
<accession>A0AAV2MPP6</accession>
<feature type="region of interest" description="Disordered" evidence="5">
    <location>
        <begin position="308"/>
        <end position="328"/>
    </location>
</feature>
<name>A0AAV2MPP6_KNICA</name>
<keyword evidence="8" id="KW-1185">Reference proteome</keyword>
<sequence length="366" mass="40774">MKRHQTAVLLSCLLHIINKARYISSNLRRAFFRADHNATELEAYLSALCQLRALLHLAQRLLYDTPCGHLCTLQDAALSRHFVQEYSSMHKACFYGRCLGFQSCAAAFVWQRPVITAPTPSRLSATEKDCSVSWHEGQQYLGAMKTDSMENYATHSKQATVLRSYSTSTYCRDGFVEWMWGWLARKHQWVLHSDPRLHFGKCWPIEGDKGQLHVQLAQRIRISHVTLGHITPMQSPFGETTTAPKHFSVYGMKTPDGEEKLLGRFFYDNQASSFQTFALPEESSKGVCPCAPEGGDQLGEHRVQLRGTQQGSTAGVYSRDPQQGSTAGVYSRGLHLGSTAGVYSRGPQQAVAEAPSCGRVLPEVSS</sequence>
<reference evidence="7 8" key="1">
    <citation type="submission" date="2024-04" db="EMBL/GenBank/DDBJ databases">
        <authorList>
            <person name="Waldvogel A.-M."/>
            <person name="Schoenle A."/>
        </authorList>
    </citation>
    <scope>NUCLEOTIDE SEQUENCE [LARGE SCALE GENOMIC DNA]</scope>
</reference>
<comment type="subcellular location">
    <subcellularLocation>
        <location evidence="1">Nucleus inner membrane</location>
    </subcellularLocation>
</comment>
<evidence type="ECO:0000259" key="6">
    <source>
        <dbReference type="PROSITE" id="PS51469"/>
    </source>
</evidence>
<dbReference type="InterPro" id="IPR045119">
    <property type="entry name" value="SUN1-5"/>
</dbReference>
<dbReference type="PANTHER" id="PTHR12911">
    <property type="entry name" value="SAD1/UNC-84-LIKE PROTEIN-RELATED"/>
    <property type="match status" value="1"/>
</dbReference>
<evidence type="ECO:0000256" key="2">
    <source>
        <dbReference type="ARBA" id="ARBA00022692"/>
    </source>
</evidence>
<keyword evidence="3" id="KW-1133">Transmembrane helix</keyword>
<dbReference type="InterPro" id="IPR012919">
    <property type="entry name" value="SUN_dom"/>
</dbReference>
<dbReference type="GO" id="GO:0008203">
    <property type="term" value="P:cholesterol metabolic process"/>
    <property type="evidence" value="ECO:0007669"/>
    <property type="project" value="InterPro"/>
</dbReference>
<evidence type="ECO:0000256" key="4">
    <source>
        <dbReference type="ARBA" id="ARBA00023136"/>
    </source>
</evidence>
<keyword evidence="4" id="KW-0472">Membrane</keyword>
<dbReference type="AlphaFoldDB" id="A0AAV2MPP6"/>
<dbReference type="GO" id="GO:0005637">
    <property type="term" value="C:nuclear inner membrane"/>
    <property type="evidence" value="ECO:0007669"/>
    <property type="project" value="UniProtKB-SubCell"/>
</dbReference>
<dbReference type="PROSITE" id="PS51469">
    <property type="entry name" value="SUN"/>
    <property type="match status" value="1"/>
</dbReference>
<dbReference type="GO" id="GO:0016298">
    <property type="term" value="F:lipase activity"/>
    <property type="evidence" value="ECO:0007669"/>
    <property type="project" value="InterPro"/>
</dbReference>
<protein>
    <recommendedName>
        <fullName evidence="6">SUN domain-containing protein</fullName>
    </recommendedName>
</protein>
<gene>
    <name evidence="7" type="ORF">KC01_LOCUS41271</name>
</gene>
<evidence type="ECO:0000256" key="5">
    <source>
        <dbReference type="SAM" id="MobiDB-lite"/>
    </source>
</evidence>
<dbReference type="InterPro" id="IPR010468">
    <property type="entry name" value="HSL_N"/>
</dbReference>
<dbReference type="EMBL" id="OZ035831">
    <property type="protein sequence ID" value="CAL1615294.1"/>
    <property type="molecule type" value="Genomic_DNA"/>
</dbReference>
<dbReference type="Gene3D" id="2.60.120.260">
    <property type="entry name" value="Galactose-binding domain-like"/>
    <property type="match status" value="1"/>
</dbReference>